<dbReference type="PANTHER" id="PTHR47765:SF2">
    <property type="entry name" value="EXONUCLEASE MUT-7 HOMOLOG"/>
    <property type="match status" value="1"/>
</dbReference>
<dbReference type="EMBL" id="JARJCW010000042">
    <property type="protein sequence ID" value="KAJ7205803.1"/>
    <property type="molecule type" value="Genomic_DNA"/>
</dbReference>
<dbReference type="InterPro" id="IPR036397">
    <property type="entry name" value="RNaseH_sf"/>
</dbReference>
<dbReference type="GO" id="GO:0003676">
    <property type="term" value="F:nucleic acid binding"/>
    <property type="evidence" value="ECO:0007669"/>
    <property type="project" value="InterPro"/>
</dbReference>
<dbReference type="AlphaFoldDB" id="A0AAD6VAP1"/>
<dbReference type="Pfam" id="PF01612">
    <property type="entry name" value="DNA_pol_A_exo1"/>
    <property type="match status" value="1"/>
</dbReference>
<dbReference type="InterPro" id="IPR002562">
    <property type="entry name" value="3'-5'_exonuclease_dom"/>
</dbReference>
<dbReference type="InterPro" id="IPR052408">
    <property type="entry name" value="Exonuclease_MUT-7-like"/>
</dbReference>
<sequence>MSGIAGNARLISRVSIAVDQSEQAIPSPQRPNSEVPYALLLLQKGPETYLLQQVRLPRYIDQYCRVNGRYASMSGHGGGPWRRRVRTWMAALASPGSWSTLSGGASANMSPITESFGASGPQKTALIALAADKTVYLLYVFALSKLPESLITILTSKYCIKVGRGISADFHKLARDFPEFKLPKKKHKKIFHSCLSKEARASDWSAIPYSDSQKEYAALDAYIALALYEQLSSMQTNAQQLSAKTQVGQEVTLIVRNHPVAEGIIAVQPLFVKLDDDSKLGVGTTKTRALVTFTKVLAPDYVLSLHKKTLGELQDNQESFEAVVNIAYLRTKSLKSFDIPQQSEPECKGNLEAREYSRVLARGIQRDE</sequence>
<dbReference type="GO" id="GO:0008408">
    <property type="term" value="F:3'-5' exonuclease activity"/>
    <property type="evidence" value="ECO:0007669"/>
    <property type="project" value="InterPro"/>
</dbReference>
<dbReference type="InterPro" id="IPR012337">
    <property type="entry name" value="RNaseH-like_sf"/>
</dbReference>
<proteinExistence type="predicted"/>
<evidence type="ECO:0000259" key="1">
    <source>
        <dbReference type="Pfam" id="PF01612"/>
    </source>
</evidence>
<reference evidence="2" key="1">
    <citation type="submission" date="2023-03" db="EMBL/GenBank/DDBJ databases">
        <title>Massive genome expansion in bonnet fungi (Mycena s.s.) driven by repeated elements and novel gene families across ecological guilds.</title>
        <authorList>
            <consortium name="Lawrence Berkeley National Laboratory"/>
            <person name="Harder C.B."/>
            <person name="Miyauchi S."/>
            <person name="Viragh M."/>
            <person name="Kuo A."/>
            <person name="Thoen E."/>
            <person name="Andreopoulos B."/>
            <person name="Lu D."/>
            <person name="Skrede I."/>
            <person name="Drula E."/>
            <person name="Henrissat B."/>
            <person name="Morin E."/>
            <person name="Kohler A."/>
            <person name="Barry K."/>
            <person name="LaButti K."/>
            <person name="Morin E."/>
            <person name="Salamov A."/>
            <person name="Lipzen A."/>
            <person name="Mereny Z."/>
            <person name="Hegedus B."/>
            <person name="Baldrian P."/>
            <person name="Stursova M."/>
            <person name="Weitz H."/>
            <person name="Taylor A."/>
            <person name="Grigoriev I.V."/>
            <person name="Nagy L.G."/>
            <person name="Martin F."/>
            <person name="Kauserud H."/>
        </authorList>
    </citation>
    <scope>NUCLEOTIDE SEQUENCE</scope>
    <source>
        <strain evidence="2">9144</strain>
    </source>
</reference>
<feature type="domain" description="3'-5' exonuclease" evidence="1">
    <location>
        <begin position="195"/>
        <end position="234"/>
    </location>
</feature>
<dbReference type="SUPFAM" id="SSF53098">
    <property type="entry name" value="Ribonuclease H-like"/>
    <property type="match status" value="1"/>
</dbReference>
<name>A0AAD6VAP1_9AGAR</name>
<dbReference type="GO" id="GO:0006139">
    <property type="term" value="P:nucleobase-containing compound metabolic process"/>
    <property type="evidence" value="ECO:0007669"/>
    <property type="project" value="InterPro"/>
</dbReference>
<comment type="caution">
    <text evidence="2">The sequence shown here is derived from an EMBL/GenBank/DDBJ whole genome shotgun (WGS) entry which is preliminary data.</text>
</comment>
<dbReference type="Proteomes" id="UP001219525">
    <property type="component" value="Unassembled WGS sequence"/>
</dbReference>
<dbReference type="PANTHER" id="PTHR47765">
    <property type="entry name" value="3'-5' EXONUCLEASE DOMAIN-CONTAINING PROTEIN"/>
    <property type="match status" value="1"/>
</dbReference>
<protein>
    <submittedName>
        <fullName evidence="2">Ribonuclease H-like domain-containing protein</fullName>
    </submittedName>
</protein>
<evidence type="ECO:0000313" key="3">
    <source>
        <dbReference type="Proteomes" id="UP001219525"/>
    </source>
</evidence>
<dbReference type="Gene3D" id="3.30.420.10">
    <property type="entry name" value="Ribonuclease H-like superfamily/Ribonuclease H"/>
    <property type="match status" value="2"/>
</dbReference>
<accession>A0AAD6VAP1</accession>
<evidence type="ECO:0000313" key="2">
    <source>
        <dbReference type="EMBL" id="KAJ7205803.1"/>
    </source>
</evidence>
<organism evidence="2 3">
    <name type="scientific">Mycena pura</name>
    <dbReference type="NCBI Taxonomy" id="153505"/>
    <lineage>
        <taxon>Eukaryota</taxon>
        <taxon>Fungi</taxon>
        <taxon>Dikarya</taxon>
        <taxon>Basidiomycota</taxon>
        <taxon>Agaricomycotina</taxon>
        <taxon>Agaricomycetes</taxon>
        <taxon>Agaricomycetidae</taxon>
        <taxon>Agaricales</taxon>
        <taxon>Marasmiineae</taxon>
        <taxon>Mycenaceae</taxon>
        <taxon>Mycena</taxon>
    </lineage>
</organism>
<gene>
    <name evidence="2" type="ORF">GGX14DRAFT_644443</name>
</gene>
<keyword evidence="3" id="KW-1185">Reference proteome</keyword>